<dbReference type="Gene3D" id="3.30.565.10">
    <property type="entry name" value="Histidine kinase-like ATPase, C-terminal domain"/>
    <property type="match status" value="1"/>
</dbReference>
<dbReference type="Proteomes" id="UP000232196">
    <property type="component" value="Unassembled WGS sequence"/>
</dbReference>
<evidence type="ECO:0000313" key="3">
    <source>
        <dbReference type="EMBL" id="PJZ24794.1"/>
    </source>
</evidence>
<dbReference type="CDD" id="cd00130">
    <property type="entry name" value="PAS"/>
    <property type="match status" value="1"/>
</dbReference>
<dbReference type="InterPro" id="IPR003594">
    <property type="entry name" value="HATPase_dom"/>
</dbReference>
<evidence type="ECO:0000256" key="1">
    <source>
        <dbReference type="SAM" id="Phobius"/>
    </source>
</evidence>
<evidence type="ECO:0000259" key="2">
    <source>
        <dbReference type="PROSITE" id="PS50112"/>
    </source>
</evidence>
<keyword evidence="3" id="KW-0808">Transferase</keyword>
<dbReference type="Pfam" id="PF00989">
    <property type="entry name" value="PAS"/>
    <property type="match status" value="1"/>
</dbReference>
<dbReference type="Gene3D" id="3.30.450.20">
    <property type="entry name" value="PAS domain"/>
    <property type="match status" value="1"/>
</dbReference>
<gene>
    <name evidence="3" type="ORF">CH357_14515</name>
</gene>
<dbReference type="InterPro" id="IPR036890">
    <property type="entry name" value="HATPase_C_sf"/>
</dbReference>
<dbReference type="RefSeq" id="WP_100707488.1">
    <property type="nucleotide sequence ID" value="NZ_NPDL01000006.1"/>
</dbReference>
<dbReference type="Pfam" id="PF07696">
    <property type="entry name" value="7TMR-DISMED2"/>
    <property type="match status" value="1"/>
</dbReference>
<keyword evidence="4" id="KW-1185">Reference proteome</keyword>
<feature type="transmembrane region" description="Helical" evidence="1">
    <location>
        <begin position="317"/>
        <end position="336"/>
    </location>
</feature>
<dbReference type="InterPro" id="IPR011623">
    <property type="entry name" value="7TMR_DISM_rcpt_extracell_dom1"/>
</dbReference>
<dbReference type="InterPro" id="IPR035965">
    <property type="entry name" value="PAS-like_dom_sf"/>
</dbReference>
<dbReference type="InterPro" id="IPR000014">
    <property type="entry name" value="PAS"/>
</dbReference>
<dbReference type="PROSITE" id="PS50112">
    <property type="entry name" value="PAS"/>
    <property type="match status" value="1"/>
</dbReference>
<dbReference type="Pfam" id="PF13581">
    <property type="entry name" value="HATPase_c_2"/>
    <property type="match status" value="1"/>
</dbReference>
<dbReference type="NCBIfam" id="TIGR00229">
    <property type="entry name" value="sensory_box"/>
    <property type="match status" value="1"/>
</dbReference>
<feature type="transmembrane region" description="Helical" evidence="1">
    <location>
        <begin position="199"/>
        <end position="217"/>
    </location>
</feature>
<organism evidence="3 4">
    <name type="scientific">Leptospira hartskeerlii</name>
    <dbReference type="NCBI Taxonomy" id="2023177"/>
    <lineage>
        <taxon>Bacteria</taxon>
        <taxon>Pseudomonadati</taxon>
        <taxon>Spirochaetota</taxon>
        <taxon>Spirochaetia</taxon>
        <taxon>Leptospirales</taxon>
        <taxon>Leptospiraceae</taxon>
        <taxon>Leptospira</taxon>
    </lineage>
</organism>
<keyword evidence="3" id="KW-0418">Kinase</keyword>
<keyword evidence="1" id="KW-1133">Transmembrane helix</keyword>
<keyword evidence="1" id="KW-0472">Membrane</keyword>
<feature type="transmembrane region" description="Helical" evidence="1">
    <location>
        <begin position="292"/>
        <end position="311"/>
    </location>
</feature>
<feature type="transmembrane region" description="Helical" evidence="1">
    <location>
        <begin position="224"/>
        <end position="241"/>
    </location>
</feature>
<feature type="transmembrane region" description="Helical" evidence="1">
    <location>
        <begin position="376"/>
        <end position="397"/>
    </location>
</feature>
<dbReference type="InterPro" id="IPR011622">
    <property type="entry name" value="7TMR_DISM_rcpt_extracell_dom2"/>
</dbReference>
<dbReference type="InterPro" id="IPR013767">
    <property type="entry name" value="PAS_fold"/>
</dbReference>
<dbReference type="SMART" id="SM00091">
    <property type="entry name" value="PAS"/>
    <property type="match status" value="1"/>
</dbReference>
<protein>
    <submittedName>
        <fullName evidence="3">Histidine kinase</fullName>
    </submittedName>
</protein>
<dbReference type="Gene3D" id="2.60.40.2380">
    <property type="match status" value="1"/>
</dbReference>
<dbReference type="CDD" id="cd16936">
    <property type="entry name" value="HATPase_RsbW-like"/>
    <property type="match status" value="1"/>
</dbReference>
<accession>A0A2M9XAW2</accession>
<feature type="transmembrane region" description="Helical" evidence="1">
    <location>
        <begin position="348"/>
        <end position="370"/>
    </location>
</feature>
<feature type="domain" description="PAS" evidence="2">
    <location>
        <begin position="424"/>
        <end position="476"/>
    </location>
</feature>
<dbReference type="GO" id="GO:0006355">
    <property type="term" value="P:regulation of DNA-templated transcription"/>
    <property type="evidence" value="ECO:0007669"/>
    <property type="project" value="InterPro"/>
</dbReference>
<dbReference type="SUPFAM" id="SSF55785">
    <property type="entry name" value="PYP-like sensor domain (PAS domain)"/>
    <property type="match status" value="1"/>
</dbReference>
<evidence type="ECO:0000313" key="4">
    <source>
        <dbReference type="Proteomes" id="UP000232196"/>
    </source>
</evidence>
<comment type="caution">
    <text evidence="3">The sequence shown here is derived from an EMBL/GenBank/DDBJ whole genome shotgun (WGS) entry which is preliminary data.</text>
</comment>
<dbReference type="EMBL" id="NPDN01000007">
    <property type="protein sequence ID" value="PJZ24794.1"/>
    <property type="molecule type" value="Genomic_DNA"/>
</dbReference>
<dbReference type="AlphaFoldDB" id="A0A2M9XAW2"/>
<keyword evidence="1" id="KW-0812">Transmembrane</keyword>
<dbReference type="OrthoDB" id="342319at2"/>
<feature type="transmembrane region" description="Helical" evidence="1">
    <location>
        <begin position="261"/>
        <end position="280"/>
    </location>
</feature>
<proteinExistence type="predicted"/>
<dbReference type="Pfam" id="PF07695">
    <property type="entry name" value="7TMR-DISM_7TM"/>
    <property type="match status" value="1"/>
</dbReference>
<dbReference type="GO" id="GO:0016301">
    <property type="term" value="F:kinase activity"/>
    <property type="evidence" value="ECO:0007669"/>
    <property type="project" value="UniProtKB-KW"/>
</dbReference>
<reference evidence="3 4" key="1">
    <citation type="submission" date="2017-07" db="EMBL/GenBank/DDBJ databases">
        <title>Leptospira spp. isolated from tropical soils.</title>
        <authorList>
            <person name="Thibeaux R."/>
            <person name="Iraola G."/>
            <person name="Ferres I."/>
            <person name="Bierque E."/>
            <person name="Girault D."/>
            <person name="Soupe-Gilbert M.-E."/>
            <person name="Picardeau M."/>
            <person name="Goarant C."/>
        </authorList>
    </citation>
    <scope>NUCLEOTIDE SEQUENCE [LARGE SCALE GENOMIC DNA]</scope>
    <source>
        <strain evidence="3 4">MCA1-C-A1</strain>
    </source>
</reference>
<name>A0A2M9XAW2_9LEPT</name>
<sequence>MRKEIKTRSIIFSSFLLLIFFSFSIWAEGPVYEKKDRFFLEEKMDGTSLLPYLSVYQDQTGKKSFKEILKIFDQGGSEKIFQNSLGYSKSAIWVRLRTENQTNNIVDWILEIDYALLDFVDLYVGRTSDSAINHSGDLREFGTRPIEHRNFAYPFSDEPGSQREIYFRIASSSSILLPFLAFSKNEFIEHTSTEQLALGLYYGSMLIMVVYNLFLLFSTKDKSYLYYVIYILTYILFQFTLNGLSFQYLWRSSVLWANYSLPLSIFTVLLAAGAFSRSFLNAPEYTPKTSKLYYLLFALSFGGMISTLFIWEYRTAIMSSLVLMFFTLGFLISNGIQCLLAGRREAKYFLFAWSSFLFFSFLFGLKSFGILPNNFFTLWGIQVGSVMEVSLLSLGLADRIKRLSDQLRTKVEELGNIRNYAEESEAKYRSLFEVEEDFLFSLDQNWNILAANRSVSKHIGFKPNEVIGKNFMELIYKAGELQDAYKKLYVLEKLEELASEGKPVRFIGEFLQKYLREPKELQVQFQILEYEGQREILGRAYEPDQDLMSRYVDDEKTVYSANNYLQNAELLSQRMTANLYRFVDPSTITAMRNCLREMIINAIEHGNLNISFEEKTRAMSEGSYFRFVQERQKDPYYKSKKVKVEYSLSRDRIGIRITDEGKGFNHARLQKSSMEKLNAEGITHGRGLTLTLATFDLVKFNSTGNQVTLVKYF</sequence>